<reference evidence="2 3" key="1">
    <citation type="submission" date="2020-09" db="EMBL/GenBank/DDBJ databases">
        <title>De no assembly of potato wild relative species, Solanum commersonii.</title>
        <authorList>
            <person name="Cho K."/>
        </authorList>
    </citation>
    <scope>NUCLEOTIDE SEQUENCE [LARGE SCALE GENOMIC DNA]</scope>
    <source>
        <strain evidence="2">LZ3.2</strain>
        <tissue evidence="2">Leaf</tissue>
    </source>
</reference>
<protein>
    <submittedName>
        <fullName evidence="2">Uncharacterized protein</fullName>
    </submittedName>
</protein>
<feature type="compositionally biased region" description="Basic and acidic residues" evidence="1">
    <location>
        <begin position="65"/>
        <end position="75"/>
    </location>
</feature>
<evidence type="ECO:0000256" key="1">
    <source>
        <dbReference type="SAM" id="MobiDB-lite"/>
    </source>
</evidence>
<keyword evidence="3" id="KW-1185">Reference proteome</keyword>
<feature type="region of interest" description="Disordered" evidence="1">
    <location>
        <begin position="42"/>
        <end position="75"/>
    </location>
</feature>
<evidence type="ECO:0000313" key="3">
    <source>
        <dbReference type="Proteomes" id="UP000824120"/>
    </source>
</evidence>
<sequence length="75" mass="8334">MFPSASLHFPSGRRSSIPCNLNLSPSLLFIGSDKKLWQIATAKERQPPSLPGEIDNTKTRASLLHHSDHQDQTEP</sequence>
<comment type="caution">
    <text evidence="2">The sequence shown here is derived from an EMBL/GenBank/DDBJ whole genome shotgun (WGS) entry which is preliminary data.</text>
</comment>
<accession>A0A9J5ZTV3</accession>
<proteinExistence type="predicted"/>
<dbReference type="Proteomes" id="UP000824120">
    <property type="component" value="Chromosome 3"/>
</dbReference>
<gene>
    <name evidence="2" type="ORF">H5410_015355</name>
</gene>
<name>A0A9J5ZTV3_SOLCO</name>
<evidence type="ECO:0000313" key="2">
    <source>
        <dbReference type="EMBL" id="KAG5615531.1"/>
    </source>
</evidence>
<organism evidence="2 3">
    <name type="scientific">Solanum commersonii</name>
    <name type="common">Commerson's wild potato</name>
    <name type="synonym">Commerson's nightshade</name>
    <dbReference type="NCBI Taxonomy" id="4109"/>
    <lineage>
        <taxon>Eukaryota</taxon>
        <taxon>Viridiplantae</taxon>
        <taxon>Streptophyta</taxon>
        <taxon>Embryophyta</taxon>
        <taxon>Tracheophyta</taxon>
        <taxon>Spermatophyta</taxon>
        <taxon>Magnoliopsida</taxon>
        <taxon>eudicotyledons</taxon>
        <taxon>Gunneridae</taxon>
        <taxon>Pentapetalae</taxon>
        <taxon>asterids</taxon>
        <taxon>lamiids</taxon>
        <taxon>Solanales</taxon>
        <taxon>Solanaceae</taxon>
        <taxon>Solanoideae</taxon>
        <taxon>Solaneae</taxon>
        <taxon>Solanum</taxon>
    </lineage>
</organism>
<dbReference type="AlphaFoldDB" id="A0A9J5ZTV3"/>
<dbReference type="EMBL" id="JACXVP010000003">
    <property type="protein sequence ID" value="KAG5615531.1"/>
    <property type="molecule type" value="Genomic_DNA"/>
</dbReference>